<proteinExistence type="predicted"/>
<accession>A0A1I3F2H1</accession>
<protein>
    <submittedName>
        <fullName evidence="1">Uncharacterized protein</fullName>
    </submittedName>
</protein>
<name>A0A1I3F2H1_9PLAN</name>
<dbReference type="Proteomes" id="UP000199518">
    <property type="component" value="Unassembled WGS sequence"/>
</dbReference>
<reference evidence="2" key="1">
    <citation type="submission" date="2016-10" db="EMBL/GenBank/DDBJ databases">
        <authorList>
            <person name="Varghese N."/>
            <person name="Submissions S."/>
        </authorList>
    </citation>
    <scope>NUCLEOTIDE SEQUENCE [LARGE SCALE GENOMIC DNA]</scope>
    <source>
        <strain evidence="2">DSM 26348</strain>
    </source>
</reference>
<organism evidence="1 2">
    <name type="scientific">Planctomicrobium piriforme</name>
    <dbReference type="NCBI Taxonomy" id="1576369"/>
    <lineage>
        <taxon>Bacteria</taxon>
        <taxon>Pseudomonadati</taxon>
        <taxon>Planctomycetota</taxon>
        <taxon>Planctomycetia</taxon>
        <taxon>Planctomycetales</taxon>
        <taxon>Planctomycetaceae</taxon>
        <taxon>Planctomicrobium</taxon>
    </lineage>
</organism>
<keyword evidence="2" id="KW-1185">Reference proteome</keyword>
<sequence>MDDEFQLQSGEEDRFDLLPANVPLLPLPEYCYSLETGKPFRFCIDCDEPLLLQKSEPLVPESPDNSHYALRMYGITKVIVGGEAVFELALCLRCNDRLVQRFSQESRAAIAEFIGSALHIPGPERIQSGDFSCFHCRRPKSSCHRYTIGMFCAGKHICANAPHVMICDACESEMAECLSKHTREEWDRFIEEHFDPTPGLGLDEPHRFPMII</sequence>
<dbReference type="OrthoDB" id="275908at2"/>
<dbReference type="RefSeq" id="WP_092048910.1">
    <property type="nucleotide sequence ID" value="NZ_FOQD01000005.1"/>
</dbReference>
<dbReference type="AlphaFoldDB" id="A0A1I3F2H1"/>
<dbReference type="EMBL" id="FOQD01000005">
    <property type="protein sequence ID" value="SFI05439.1"/>
    <property type="molecule type" value="Genomic_DNA"/>
</dbReference>
<evidence type="ECO:0000313" key="2">
    <source>
        <dbReference type="Proteomes" id="UP000199518"/>
    </source>
</evidence>
<evidence type="ECO:0000313" key="1">
    <source>
        <dbReference type="EMBL" id="SFI05439.1"/>
    </source>
</evidence>
<dbReference type="STRING" id="1576369.SAMN05421753_10555"/>
<gene>
    <name evidence="1" type="ORF">SAMN05421753_10555</name>
</gene>